<proteinExistence type="predicted"/>
<evidence type="ECO:0000256" key="1">
    <source>
        <dbReference type="SAM" id="MobiDB-lite"/>
    </source>
</evidence>
<dbReference type="EMBL" id="NBII01000001">
    <property type="protein sequence ID" value="PAV23353.1"/>
    <property type="molecule type" value="Genomic_DNA"/>
</dbReference>
<keyword evidence="3" id="KW-1185">Reference proteome</keyword>
<feature type="region of interest" description="Disordered" evidence="1">
    <location>
        <begin position="129"/>
        <end position="155"/>
    </location>
</feature>
<evidence type="ECO:0000313" key="2">
    <source>
        <dbReference type="EMBL" id="PAV23353.1"/>
    </source>
</evidence>
<gene>
    <name evidence="2" type="ORF">PNOK_0042100</name>
</gene>
<organism evidence="2 3">
    <name type="scientific">Pyrrhoderma noxium</name>
    <dbReference type="NCBI Taxonomy" id="2282107"/>
    <lineage>
        <taxon>Eukaryota</taxon>
        <taxon>Fungi</taxon>
        <taxon>Dikarya</taxon>
        <taxon>Basidiomycota</taxon>
        <taxon>Agaricomycotina</taxon>
        <taxon>Agaricomycetes</taxon>
        <taxon>Hymenochaetales</taxon>
        <taxon>Hymenochaetaceae</taxon>
        <taxon>Pyrrhoderma</taxon>
    </lineage>
</organism>
<name>A0A286UUS7_9AGAM</name>
<protein>
    <submittedName>
        <fullName evidence="2">Uncharacterized protein</fullName>
    </submittedName>
</protein>
<evidence type="ECO:0000313" key="3">
    <source>
        <dbReference type="Proteomes" id="UP000217199"/>
    </source>
</evidence>
<dbReference type="InParanoid" id="A0A286UUS7"/>
<dbReference type="OrthoDB" id="3256408at2759"/>
<feature type="region of interest" description="Disordered" evidence="1">
    <location>
        <begin position="538"/>
        <end position="568"/>
    </location>
</feature>
<reference evidence="2 3" key="1">
    <citation type="journal article" date="2017" name="Mol. Ecol.">
        <title>Comparative and population genomic landscape of Phellinus noxius: A hypervariable fungus causing root rot in trees.</title>
        <authorList>
            <person name="Chung C.L."/>
            <person name="Lee T.J."/>
            <person name="Akiba M."/>
            <person name="Lee H.H."/>
            <person name="Kuo T.H."/>
            <person name="Liu D."/>
            <person name="Ke H.M."/>
            <person name="Yokoi T."/>
            <person name="Roa M.B."/>
            <person name="Lu M.J."/>
            <person name="Chang Y.Y."/>
            <person name="Ann P.J."/>
            <person name="Tsai J.N."/>
            <person name="Chen C.Y."/>
            <person name="Tzean S.S."/>
            <person name="Ota Y."/>
            <person name="Hattori T."/>
            <person name="Sahashi N."/>
            <person name="Liou R.F."/>
            <person name="Kikuchi T."/>
            <person name="Tsai I.J."/>
        </authorList>
    </citation>
    <scope>NUCLEOTIDE SEQUENCE [LARGE SCALE GENOMIC DNA]</scope>
    <source>
        <strain evidence="2 3">FFPRI411160</strain>
    </source>
</reference>
<sequence length="660" mass="73843">MLTWKDNFPVLVLHSPNNGVACVVHDRALASGPSSGCPAGINRSYPPPPSPPYTNPHLKCAIPLPLLDDTLAPKMIMDLDLDSNSTPNMTTENEASAHSFVVQRQPALLSPPYSPSPLKLNLKLSSVEEVNEDEQGKPPCLSDDDESSSLADSIEDWDMTDVVEDRLQPPRLRTLKDLDLEDDMHDWGGEPLIQDAPTVPKDSLKLNLFGGPSVVGDPSGCPSSPRVPSSTLPELFDDDLTLPHPDFDVLENDWDTSSSSLLSSHDVCLSSVPHDQYRSVETFKYDGYLHSSPLDSPSRRNVVDLPGLDENDITDHSLIDTSGQEDSFERGRSLAFSPDGRTISALSSRYPSIPPDTPYSVPLHLDPLPCTLSGSLDLQNVAPLGLHVPENIPRNIQSYLDVLPRSFDEFRLISLWMEREEEELREKTKESDAEACIREIESRTPRTLDDCEYLNILIAERDKARSRRKSYGEKRRKIETLLKLKRENFQLVRALASMPVSECTVTATSNSSDELEEEMEEEYEGTVVNKFISAVNRIQSTQKPREKKGPSSTDAREELIKRGREKKENNLKMVKQTINGLVAKKYLNRLPLRSGPFTGDRKIAVFKAALETRKRNYVPIPRSPLSNPPFDSSDLERDEEEEEEEGSNMNDILDQEICFS</sequence>
<dbReference type="AlphaFoldDB" id="A0A286UUS7"/>
<dbReference type="Proteomes" id="UP000217199">
    <property type="component" value="Unassembled WGS sequence"/>
</dbReference>
<feature type="compositionally biased region" description="Basic and acidic residues" evidence="1">
    <location>
        <begin position="543"/>
        <end position="568"/>
    </location>
</feature>
<feature type="region of interest" description="Disordered" evidence="1">
    <location>
        <begin position="618"/>
        <end position="660"/>
    </location>
</feature>
<feature type="compositionally biased region" description="Acidic residues" evidence="1">
    <location>
        <begin position="636"/>
        <end position="646"/>
    </location>
</feature>
<feature type="compositionally biased region" description="Acidic residues" evidence="1">
    <location>
        <begin position="142"/>
        <end position="155"/>
    </location>
</feature>
<accession>A0A286UUS7</accession>
<comment type="caution">
    <text evidence="2">The sequence shown here is derived from an EMBL/GenBank/DDBJ whole genome shotgun (WGS) entry which is preliminary data.</text>
</comment>